<dbReference type="Pfam" id="PF13691">
    <property type="entry name" value="Lactamase_B_4"/>
    <property type="match status" value="1"/>
</dbReference>
<dbReference type="SUPFAM" id="SSF56281">
    <property type="entry name" value="Metallo-hydrolase/oxidoreductase"/>
    <property type="match status" value="2"/>
</dbReference>
<evidence type="ECO:0000256" key="10">
    <source>
        <dbReference type="ARBA" id="ARBA00022833"/>
    </source>
</evidence>
<name>A0A4S8VUF9_AURPU</name>
<feature type="region of interest" description="Disordered" evidence="12">
    <location>
        <begin position="154"/>
        <end position="192"/>
    </location>
</feature>
<feature type="region of interest" description="Disordered" evidence="12">
    <location>
        <begin position="233"/>
        <end position="268"/>
    </location>
</feature>
<evidence type="ECO:0000313" key="14">
    <source>
        <dbReference type="EMBL" id="THW15421.1"/>
    </source>
</evidence>
<dbReference type="InterPro" id="IPR027794">
    <property type="entry name" value="tRNase_Z_dom"/>
</dbReference>
<gene>
    <name evidence="14" type="ORF">D6D24_04972</name>
</gene>
<dbReference type="CDD" id="cd14810">
    <property type="entry name" value="bZIP_u1"/>
    <property type="match status" value="1"/>
</dbReference>
<keyword evidence="6" id="KW-0540">Nuclease</keyword>
<dbReference type="GO" id="GO:0005739">
    <property type="term" value="C:mitochondrion"/>
    <property type="evidence" value="ECO:0007669"/>
    <property type="project" value="TreeGrafter"/>
</dbReference>
<dbReference type="Pfam" id="PF00170">
    <property type="entry name" value="bZIP_1"/>
    <property type="match status" value="1"/>
</dbReference>
<reference evidence="14 15" key="1">
    <citation type="submission" date="2018-10" db="EMBL/GenBank/DDBJ databases">
        <title>Fifty Aureobasidium pullulans genomes reveal a recombining polyextremotolerant generalist.</title>
        <authorList>
            <person name="Gostincar C."/>
            <person name="Turk M."/>
            <person name="Zajc J."/>
            <person name="Gunde-Cimerman N."/>
        </authorList>
    </citation>
    <scope>NUCLEOTIDE SEQUENCE [LARGE SCALE GENOMIC DNA]</scope>
    <source>
        <strain evidence="14 15">EXF-11318</strain>
    </source>
</reference>
<feature type="compositionally biased region" description="Basic residues" evidence="12">
    <location>
        <begin position="1581"/>
        <end position="1592"/>
    </location>
</feature>
<keyword evidence="10" id="KW-0862">Zinc</keyword>
<dbReference type="Proteomes" id="UP000308014">
    <property type="component" value="Unassembled WGS sequence"/>
</dbReference>
<dbReference type="PROSITE" id="PS50217">
    <property type="entry name" value="BZIP"/>
    <property type="match status" value="1"/>
</dbReference>
<evidence type="ECO:0000256" key="11">
    <source>
        <dbReference type="SAM" id="Coils"/>
    </source>
</evidence>
<keyword evidence="7" id="KW-0479">Metal-binding</keyword>
<evidence type="ECO:0000256" key="7">
    <source>
        <dbReference type="ARBA" id="ARBA00022723"/>
    </source>
</evidence>
<keyword evidence="8" id="KW-0255">Endonuclease</keyword>
<dbReference type="Gene3D" id="1.20.5.170">
    <property type="match status" value="1"/>
</dbReference>
<proteinExistence type="inferred from homology"/>
<feature type="region of interest" description="Disordered" evidence="12">
    <location>
        <begin position="302"/>
        <end position="334"/>
    </location>
</feature>
<feature type="coiled-coil region" evidence="11">
    <location>
        <begin position="348"/>
        <end position="382"/>
    </location>
</feature>
<sequence>MATAQFAQMGSLPHALKPDLDMESFFDFNQGTSLNSPQLSGPTPRPSVDASAFYSVPSPYEADDTQMFAGPSHEYDRFKQQTGLPVGSVASFSALSQPVSDTFTPSHAFGGFNSGIDDMTFDHGFNGSWSSGIDADADMNMDFNAPQTIPTIYYPQAGPSQPRSADFVDPASIGASEASPSNVGRVWPGMHQQQAQQAAMAKAQVQAHAQQQRMQFEAQQQQQQQQQQRRMAQQQQQQQQQQAQQQQLEVKPSRSRASSYHTDPHTEESITRLLNQMRQGSTGPSAKDDSANGMLPHVARMRKEEEDMDEDERLLNSEEGKKLSSKERRQLRNKVSARAFRSRRKEYISQLEGEVAMKAQEANELRVENRSLEEENGRCRRLIEVLLRHPAYAPFIEDISKDPSIAGPLAQAQQGTAGSVPSQRQGEAPLDMSLLNLNNGLQVPSNFHRPVEEPKVATNLASLRNLSSSVYPVVQFQRRAAANYKGSHRAARLRLEGLKSISADKQAVYASDLVQGLFTDHRKAPEATEQHTTAPQLQALRGLLHSSARSQPSRSPKLPSWYKRPSIIFPPSTALDISPKLRSWYKRPSIIFPPSTTLDIPKGGSTDDIQFRKMRSFFQFVTTPTADTPGTTLLLHFDNKRYLIGNIAEGTQRASIEQKVRLLKVSEIFLTGNTSWEKTGGLIGMILTLADAAASSAQASLLETKKKLLNRLEREGVEINEDDIAAQAAREVKDRVRLSIFGGPNLNYTLATARRFVFRKGMPVDVHEYGHATTQSTPLSDPTWSDDNVQVWALPVSPSPKTSSGSSSPRKRSYDELNGREILSSRPSLNQTDKERALMMSKSVVSEMFDSSWRMDALVETPINQVQMPATLFVRNPQDHKIVKYTGPMPGGKQPVPDITVLVRKPWPGALIESLPPAEPVKVAMSYIFRNHVQRGKFQPQRAKELGVEKGPKWAALGKGQNVENAKGETITPDMVLGASKQGGGAAIVDLPSSEYVEALVSRSEWKSSEIMAGVGAFIWMLGPGVASHPMLKQFMEEMKHMRHVVSSPELCSNRLSLDSAASATVRLSQIDPIRYNTPVHDNKSASQALESLGGLKDLVSIADRGQKIQLEPSIEVQDNEINTLLDADAVRAEMSKDVLDLAVKAREEVKAAKQELDAWADSLPQKDVEITTLGTGSALPSKYRNVSATLVRVPGWGSMLLDAGENTLGQLRRVYAPEVLDEIMRELRVIWISHMHADHHLGTVSVIREWYKVVHGSQRAATCSPADDADFDAGALFSNQDRLSVISESAMLHWLEEYSHVDDYGYSRLAPLCLTPNFPQKNIQSSLHWFIPPSSTQVRGGNSPRAREPWADKIARAKVLPQALNLQDIQCVQVQHCHGARAVSVTFPSGFKASYSGDCRPSKPFTQIGQGSTVCIHEATFDDELQGDAEAKNHTTTSEALSVALGMGAKACVLTHFSQRYQKVPVLEYTEGEDTIQSLETTGDEMMDISTSTDDEAEAPVVDAVAPQAEMATSVDATNAKKAAKHIKIKAGSDMKVCVAFDYMRVKVGQIAEMEKYTDTLVALFAEEESEENKPEPPKKKGKGGKTQRNN</sequence>
<evidence type="ECO:0000256" key="3">
    <source>
        <dbReference type="ARBA" id="ARBA00007823"/>
    </source>
</evidence>
<evidence type="ECO:0000313" key="15">
    <source>
        <dbReference type="Proteomes" id="UP000308014"/>
    </source>
</evidence>
<feature type="region of interest" description="Disordered" evidence="12">
    <location>
        <begin position="794"/>
        <end position="831"/>
    </location>
</feature>
<dbReference type="GO" id="GO:0003700">
    <property type="term" value="F:DNA-binding transcription factor activity"/>
    <property type="evidence" value="ECO:0007669"/>
    <property type="project" value="InterPro"/>
</dbReference>
<evidence type="ECO:0000256" key="2">
    <source>
        <dbReference type="ARBA" id="ARBA00001947"/>
    </source>
</evidence>
<dbReference type="GO" id="GO:0042781">
    <property type="term" value="F:3'-tRNA processing endoribonuclease activity"/>
    <property type="evidence" value="ECO:0007669"/>
    <property type="project" value="UniProtKB-EC"/>
</dbReference>
<keyword evidence="9" id="KW-0378">Hydrolase</keyword>
<comment type="cofactor">
    <cofactor evidence="2">
        <name>Zn(2+)</name>
        <dbReference type="ChEBI" id="CHEBI:29105"/>
    </cofactor>
</comment>
<dbReference type="CDD" id="cd07718">
    <property type="entry name" value="RNaseZ_ELAC1_ELAC2-C-term-like_MBL-fold"/>
    <property type="match status" value="1"/>
</dbReference>
<feature type="compositionally biased region" description="Low complexity" evidence="12">
    <location>
        <begin position="233"/>
        <end position="247"/>
    </location>
</feature>
<feature type="coiled-coil region" evidence="11">
    <location>
        <begin position="1136"/>
        <end position="1163"/>
    </location>
</feature>
<accession>A0A4S8VUF9</accession>
<dbReference type="InterPro" id="IPR004827">
    <property type="entry name" value="bZIP"/>
</dbReference>
<dbReference type="PANTHER" id="PTHR12553:SF49">
    <property type="entry name" value="ZINC PHOSPHODIESTERASE ELAC PROTEIN 2"/>
    <property type="match status" value="1"/>
</dbReference>
<dbReference type="SUPFAM" id="SSF57959">
    <property type="entry name" value="Leucine zipper domain"/>
    <property type="match status" value="1"/>
</dbReference>
<protein>
    <recommendedName>
        <fullName evidence="4">ribonuclease Z</fullName>
        <ecNumber evidence="4">3.1.26.11</ecNumber>
    </recommendedName>
</protein>
<feature type="domain" description="BZIP" evidence="13">
    <location>
        <begin position="323"/>
        <end position="386"/>
    </location>
</feature>
<organism evidence="14 15">
    <name type="scientific">Aureobasidium pullulans</name>
    <name type="common">Black yeast</name>
    <name type="synonym">Pullularia pullulans</name>
    <dbReference type="NCBI Taxonomy" id="5580"/>
    <lineage>
        <taxon>Eukaryota</taxon>
        <taxon>Fungi</taxon>
        <taxon>Dikarya</taxon>
        <taxon>Ascomycota</taxon>
        <taxon>Pezizomycotina</taxon>
        <taxon>Dothideomycetes</taxon>
        <taxon>Dothideomycetidae</taxon>
        <taxon>Dothideales</taxon>
        <taxon>Saccotheciaceae</taxon>
        <taxon>Aureobasidium</taxon>
    </lineage>
</organism>
<feature type="compositionally biased region" description="Basic and acidic residues" evidence="12">
    <location>
        <begin position="313"/>
        <end position="330"/>
    </location>
</feature>
<keyword evidence="5" id="KW-0819">tRNA processing</keyword>
<dbReference type="InterPro" id="IPR047151">
    <property type="entry name" value="RNZ2-like"/>
</dbReference>
<feature type="compositionally biased region" description="Low complexity" evidence="12">
    <location>
        <begin position="795"/>
        <end position="808"/>
    </location>
</feature>
<evidence type="ECO:0000256" key="6">
    <source>
        <dbReference type="ARBA" id="ARBA00022722"/>
    </source>
</evidence>
<dbReference type="EC" id="3.1.26.11" evidence="4"/>
<comment type="similarity">
    <text evidence="3">Belongs to the RNase Z family.</text>
</comment>
<dbReference type="InterPro" id="IPR046347">
    <property type="entry name" value="bZIP_sf"/>
</dbReference>
<feature type="region of interest" description="Disordered" evidence="12">
    <location>
        <begin position="1568"/>
        <end position="1592"/>
    </location>
</feature>
<dbReference type="Gene3D" id="3.60.15.10">
    <property type="entry name" value="Ribonuclease Z/Hydroxyacylglutathione hydrolase-like"/>
    <property type="match status" value="2"/>
</dbReference>
<dbReference type="InterPro" id="IPR036866">
    <property type="entry name" value="RibonucZ/Hydroxyglut_hydro"/>
</dbReference>
<dbReference type="GO" id="GO:0046872">
    <property type="term" value="F:metal ion binding"/>
    <property type="evidence" value="ECO:0007669"/>
    <property type="project" value="UniProtKB-KW"/>
</dbReference>
<evidence type="ECO:0000256" key="1">
    <source>
        <dbReference type="ARBA" id="ARBA00000402"/>
    </source>
</evidence>
<keyword evidence="11" id="KW-0175">Coiled coil</keyword>
<dbReference type="GO" id="GO:1990180">
    <property type="term" value="P:mitochondrial tRNA 3'-end processing"/>
    <property type="evidence" value="ECO:0007669"/>
    <property type="project" value="TreeGrafter"/>
</dbReference>
<dbReference type="PANTHER" id="PTHR12553">
    <property type="entry name" value="ZINC PHOSPHODIESTERASE ELAC PROTEIN 2"/>
    <property type="match status" value="1"/>
</dbReference>
<comment type="catalytic activity">
    <reaction evidence="1">
        <text>Endonucleolytic cleavage of RNA, removing extra 3' nucleotides from tRNA precursor, generating 3' termini of tRNAs. A 3'-hydroxy group is left at the tRNA terminus and a 5'-phosphoryl group is left at the trailer molecule.</text>
        <dbReference type="EC" id="3.1.26.11"/>
    </reaction>
</comment>
<evidence type="ECO:0000256" key="5">
    <source>
        <dbReference type="ARBA" id="ARBA00022694"/>
    </source>
</evidence>
<dbReference type="EMBL" id="QZAJ01000163">
    <property type="protein sequence ID" value="THW15421.1"/>
    <property type="molecule type" value="Genomic_DNA"/>
</dbReference>
<evidence type="ECO:0000259" key="13">
    <source>
        <dbReference type="PROSITE" id="PS50217"/>
    </source>
</evidence>
<evidence type="ECO:0000256" key="12">
    <source>
        <dbReference type="SAM" id="MobiDB-lite"/>
    </source>
</evidence>
<evidence type="ECO:0000256" key="9">
    <source>
        <dbReference type="ARBA" id="ARBA00022801"/>
    </source>
</evidence>
<evidence type="ECO:0000256" key="8">
    <source>
        <dbReference type="ARBA" id="ARBA00022759"/>
    </source>
</evidence>
<comment type="caution">
    <text evidence="14">The sequence shown here is derived from an EMBL/GenBank/DDBJ whole genome shotgun (WGS) entry which is preliminary data.</text>
</comment>
<evidence type="ECO:0000256" key="4">
    <source>
        <dbReference type="ARBA" id="ARBA00012477"/>
    </source>
</evidence>
<dbReference type="SMART" id="SM00338">
    <property type="entry name" value="BRLZ"/>
    <property type="match status" value="1"/>
</dbReference>